<organism evidence="1 2">
    <name type="scientific">Tetrapyrgos nigripes</name>
    <dbReference type="NCBI Taxonomy" id="182062"/>
    <lineage>
        <taxon>Eukaryota</taxon>
        <taxon>Fungi</taxon>
        <taxon>Dikarya</taxon>
        <taxon>Basidiomycota</taxon>
        <taxon>Agaricomycotina</taxon>
        <taxon>Agaricomycetes</taxon>
        <taxon>Agaricomycetidae</taxon>
        <taxon>Agaricales</taxon>
        <taxon>Marasmiineae</taxon>
        <taxon>Marasmiaceae</taxon>
        <taxon>Tetrapyrgos</taxon>
    </lineage>
</organism>
<dbReference type="Gene3D" id="3.30.710.10">
    <property type="entry name" value="Potassium Channel Kv1.1, Chain A"/>
    <property type="match status" value="1"/>
</dbReference>
<dbReference type="EMBL" id="JAACJM010000073">
    <property type="protein sequence ID" value="KAF5350783.1"/>
    <property type="molecule type" value="Genomic_DNA"/>
</dbReference>
<dbReference type="OrthoDB" id="3184970at2759"/>
<protein>
    <recommendedName>
        <fullName evidence="3">BTB domain-containing protein</fullName>
    </recommendedName>
</protein>
<dbReference type="InterPro" id="IPR011333">
    <property type="entry name" value="SKP1/BTB/POZ_sf"/>
</dbReference>
<dbReference type="Proteomes" id="UP000559256">
    <property type="component" value="Unassembled WGS sequence"/>
</dbReference>
<keyword evidence="2" id="KW-1185">Reference proteome</keyword>
<gene>
    <name evidence="1" type="ORF">D9758_010337</name>
</gene>
<sequence length="353" mass="40441">MSLSATVSSGDSTGSAPAVSKILTCSKPSPAVNAETGGDIVFRSLDNVLFYVHSKNLEFLSEGFPSSEHTIPPEDPVDLTEDSITLEFLFQFTYHRMPPDLDELGFDGLMKLAEAADKYGIHFARGFCVQELRRFTGSKGIEIFEFACHHGYEKLIYELAPLLVHRPLSQFAHKIPASVYVPWSLYHDQFEQPLSRTLATEYLSLTKPYTYSTGRTVRIPPKCIQPCTTLNHNSYWSEKLEDWRRRIVDESLPCCAINAMLNQTYFTFPAEYRAPCCFGFQDLRERLKELSQNGPDHRTLQDFVKEYREGKVRQQLLLRSAPTFQCLLTLSGNQWKPRARRELRAKKAHIEWI</sequence>
<comment type="caution">
    <text evidence="1">The sequence shown here is derived from an EMBL/GenBank/DDBJ whole genome shotgun (WGS) entry which is preliminary data.</text>
</comment>
<reference evidence="1 2" key="1">
    <citation type="journal article" date="2020" name="ISME J.">
        <title>Uncovering the hidden diversity of litter-decomposition mechanisms in mushroom-forming fungi.</title>
        <authorList>
            <person name="Floudas D."/>
            <person name="Bentzer J."/>
            <person name="Ahren D."/>
            <person name="Johansson T."/>
            <person name="Persson P."/>
            <person name="Tunlid A."/>
        </authorList>
    </citation>
    <scope>NUCLEOTIDE SEQUENCE [LARGE SCALE GENOMIC DNA]</scope>
    <source>
        <strain evidence="1 2">CBS 291.85</strain>
    </source>
</reference>
<evidence type="ECO:0000313" key="2">
    <source>
        <dbReference type="Proteomes" id="UP000559256"/>
    </source>
</evidence>
<accession>A0A8H5D110</accession>
<proteinExistence type="predicted"/>
<evidence type="ECO:0008006" key="3">
    <source>
        <dbReference type="Google" id="ProtNLM"/>
    </source>
</evidence>
<name>A0A8H5D110_9AGAR</name>
<dbReference type="AlphaFoldDB" id="A0A8H5D110"/>
<evidence type="ECO:0000313" key="1">
    <source>
        <dbReference type="EMBL" id="KAF5350783.1"/>
    </source>
</evidence>